<keyword evidence="3" id="KW-0859">Xylose metabolism</keyword>
<evidence type="ECO:0000256" key="3">
    <source>
        <dbReference type="ARBA" id="ARBA00022629"/>
    </source>
</evidence>
<accession>F8FHZ3</accession>
<keyword evidence="3" id="KW-0119">Carbohydrate metabolism</keyword>
<dbReference type="EMBL" id="CP002869">
    <property type="protein sequence ID" value="AEI43335.1"/>
    <property type="molecule type" value="Genomic_DNA"/>
</dbReference>
<gene>
    <name evidence="4" type="ordered locus">KNP414_04809</name>
</gene>
<dbReference type="InterPro" id="IPR043129">
    <property type="entry name" value="ATPase_NBD"/>
</dbReference>
<comment type="function">
    <text evidence="1">Transcriptional repressor of xylose-utilizing enzymes.</text>
</comment>
<name>F8FHZ3_PAEMK</name>
<dbReference type="GO" id="GO:0042732">
    <property type="term" value="P:D-xylose metabolic process"/>
    <property type="evidence" value="ECO:0007669"/>
    <property type="project" value="UniProtKB-KW"/>
</dbReference>
<dbReference type="AlphaFoldDB" id="F8FHZ3"/>
<evidence type="ECO:0000256" key="2">
    <source>
        <dbReference type="ARBA" id="ARBA00006479"/>
    </source>
</evidence>
<dbReference type="InterPro" id="IPR036388">
    <property type="entry name" value="WH-like_DNA-bd_sf"/>
</dbReference>
<dbReference type="InterPro" id="IPR036390">
    <property type="entry name" value="WH_DNA-bd_sf"/>
</dbReference>
<dbReference type="CDD" id="cd23763">
    <property type="entry name" value="ASKHA_ATPase_ROK"/>
    <property type="match status" value="1"/>
</dbReference>
<evidence type="ECO:0000256" key="1">
    <source>
        <dbReference type="ARBA" id="ARBA00002486"/>
    </source>
</evidence>
<dbReference type="SUPFAM" id="SSF46785">
    <property type="entry name" value="Winged helix' DNA-binding domain"/>
    <property type="match status" value="1"/>
</dbReference>
<dbReference type="Gene3D" id="1.10.10.10">
    <property type="entry name" value="Winged helix-like DNA-binding domain superfamily/Winged helix DNA-binding domain"/>
    <property type="match status" value="1"/>
</dbReference>
<dbReference type="Gene3D" id="3.30.420.40">
    <property type="match status" value="2"/>
</dbReference>
<proteinExistence type="inferred from homology"/>
<dbReference type="HOGENOM" id="CLU_067512_0_0_9"/>
<sequence length="347" mass="37322">MLFEGGGILDSIGGNSLVIREVNLNLVRRALKEKEQATKRELALATGLSTVTVGTLLQELTSQGEVKEAEMASSGGGRPAQLYSYNGDYAHALILFPYEAKGDIRIRCTVVNLLGRVAADTEAPVESVDLQAFESLIDEAMEAYPSIGAIGFGLPGAEFEGRMLVSDYEALRGLALREHFRDKYRRPVTVENDVNAAAVGFWKRKGVAADATGAYLYIPDRFPPGAGIVIEGKLFRGRRGFAGEVANIPLGISWGEALLLEPEKERREAAARLTAAVCSVLNPDFVVLNASFIEQGHLPAMAETCGRLLPAGSLTELWVSDDFTADYVSGMIVLTLGTLESGLRLAK</sequence>
<dbReference type="PANTHER" id="PTHR18964:SF149">
    <property type="entry name" value="BIFUNCTIONAL UDP-N-ACETYLGLUCOSAMINE 2-EPIMERASE_N-ACETYLMANNOSAMINE KINASE"/>
    <property type="match status" value="1"/>
</dbReference>
<evidence type="ECO:0000313" key="4">
    <source>
        <dbReference type="EMBL" id="AEI43335.1"/>
    </source>
</evidence>
<protein>
    <submittedName>
        <fullName evidence="4">ROK family protein</fullName>
    </submittedName>
</protein>
<dbReference type="KEGG" id="pms:KNP414_04809"/>
<reference evidence="5" key="1">
    <citation type="submission" date="2011-06" db="EMBL/GenBank/DDBJ databases">
        <title>Complete genome sequence of Paenibacillus mucilaginosus KNP414.</title>
        <authorList>
            <person name="Wang J."/>
            <person name="Hu S."/>
            <person name="Hu X."/>
            <person name="Zhang B."/>
            <person name="Dong D."/>
            <person name="Zhang S."/>
            <person name="Zhao K."/>
            <person name="Wu D."/>
        </authorList>
    </citation>
    <scope>NUCLEOTIDE SEQUENCE [LARGE SCALE GENOMIC DNA]</scope>
    <source>
        <strain evidence="5">KNP414</strain>
    </source>
</reference>
<dbReference type="Pfam" id="PF00480">
    <property type="entry name" value="ROK"/>
    <property type="match status" value="1"/>
</dbReference>
<comment type="similarity">
    <text evidence="2">Belongs to the ROK (NagC/XylR) family.</text>
</comment>
<organism evidence="4 5">
    <name type="scientific">Paenibacillus mucilaginosus (strain KNP414)</name>
    <dbReference type="NCBI Taxonomy" id="1036673"/>
    <lineage>
        <taxon>Bacteria</taxon>
        <taxon>Bacillati</taxon>
        <taxon>Bacillota</taxon>
        <taxon>Bacilli</taxon>
        <taxon>Bacillales</taxon>
        <taxon>Paenibacillaceae</taxon>
        <taxon>Paenibacillus</taxon>
    </lineage>
</organism>
<dbReference type="PANTHER" id="PTHR18964">
    <property type="entry name" value="ROK (REPRESSOR, ORF, KINASE) FAMILY"/>
    <property type="match status" value="1"/>
</dbReference>
<evidence type="ECO:0000313" key="5">
    <source>
        <dbReference type="Proteomes" id="UP000006620"/>
    </source>
</evidence>
<dbReference type="Proteomes" id="UP000006620">
    <property type="component" value="Chromosome"/>
</dbReference>
<dbReference type="PATRIC" id="fig|1036673.3.peg.4428"/>
<reference evidence="4 5" key="2">
    <citation type="journal article" date="2013" name="Genome Announc.">
        <title>Genome Sequence of Growth-Improving Paenibacillus mucilaginosus Strain KNP414.</title>
        <authorList>
            <person name="Lu J.J."/>
            <person name="Wang J.F."/>
            <person name="Hu X.F."/>
        </authorList>
    </citation>
    <scope>NUCLEOTIDE SEQUENCE [LARGE SCALE GENOMIC DNA]</scope>
    <source>
        <strain evidence="4 5">KNP414</strain>
    </source>
</reference>
<dbReference type="InterPro" id="IPR000600">
    <property type="entry name" value="ROK"/>
</dbReference>
<dbReference type="SUPFAM" id="SSF53067">
    <property type="entry name" value="Actin-like ATPase domain"/>
    <property type="match status" value="1"/>
</dbReference>